<gene>
    <name evidence="5" type="primary">queG_1</name>
    <name evidence="5" type="ORF">EUAN_00310</name>
</gene>
<dbReference type="PANTHER" id="PTHR42827:SF1">
    <property type="entry name" value="IRON-SULFUR CLUSTER-BINDING PROTEIN"/>
    <property type="match status" value="1"/>
</dbReference>
<evidence type="ECO:0000313" key="6">
    <source>
        <dbReference type="Proteomes" id="UP000180254"/>
    </source>
</evidence>
<dbReference type="InterPro" id="IPR017896">
    <property type="entry name" value="4Fe4S_Fe-S-bd"/>
</dbReference>
<dbReference type="OrthoDB" id="9784571at2"/>
<dbReference type="PROSITE" id="PS00198">
    <property type="entry name" value="4FE4S_FER_1"/>
    <property type="match status" value="1"/>
</dbReference>
<dbReference type="RefSeq" id="WP_071060466.1">
    <property type="nucleotide sequence ID" value="NZ_MKIE01000001.1"/>
</dbReference>
<evidence type="ECO:0000259" key="4">
    <source>
        <dbReference type="PROSITE" id="PS51379"/>
    </source>
</evidence>
<dbReference type="SUPFAM" id="SSF46548">
    <property type="entry name" value="alpha-helical ferredoxin"/>
    <property type="match status" value="1"/>
</dbReference>
<dbReference type="Proteomes" id="UP000180254">
    <property type="component" value="Unassembled WGS sequence"/>
</dbReference>
<comment type="caution">
    <text evidence="5">The sequence shown here is derived from an EMBL/GenBank/DDBJ whole genome shotgun (WGS) entry which is preliminary data.</text>
</comment>
<dbReference type="InterPro" id="IPR017900">
    <property type="entry name" value="4Fe4S_Fe_S_CS"/>
</dbReference>
<keyword evidence="3" id="KW-0411">Iron-sulfur</keyword>
<organism evidence="5 6">
    <name type="scientific">Andreesenia angusta</name>
    <dbReference type="NCBI Taxonomy" id="39480"/>
    <lineage>
        <taxon>Bacteria</taxon>
        <taxon>Bacillati</taxon>
        <taxon>Bacillota</taxon>
        <taxon>Tissierellia</taxon>
        <taxon>Tissierellales</taxon>
        <taxon>Gottschalkiaceae</taxon>
        <taxon>Andreesenia</taxon>
    </lineage>
</organism>
<proteinExistence type="predicted"/>
<keyword evidence="6" id="KW-1185">Reference proteome</keyword>
<feature type="domain" description="4Fe-4S ferredoxin-type" evidence="4">
    <location>
        <begin position="150"/>
        <end position="180"/>
    </location>
</feature>
<name>A0A1S1VAI0_9FIRM</name>
<keyword evidence="5" id="KW-0560">Oxidoreductase</keyword>
<dbReference type="STRING" id="39480.EUAN_00310"/>
<keyword evidence="2" id="KW-0408">Iron</keyword>
<dbReference type="PANTHER" id="PTHR42827">
    <property type="entry name" value="IRON-SULFUR CLUSTER-BINDING PROTEIN-RELATED"/>
    <property type="match status" value="1"/>
</dbReference>
<evidence type="ECO:0000256" key="1">
    <source>
        <dbReference type="ARBA" id="ARBA00022723"/>
    </source>
</evidence>
<accession>A0A1S1VAI0</accession>
<evidence type="ECO:0000313" key="5">
    <source>
        <dbReference type="EMBL" id="OHW63167.1"/>
    </source>
</evidence>
<dbReference type="GO" id="GO:0051536">
    <property type="term" value="F:iron-sulfur cluster binding"/>
    <property type="evidence" value="ECO:0007669"/>
    <property type="project" value="UniProtKB-KW"/>
</dbReference>
<evidence type="ECO:0000256" key="2">
    <source>
        <dbReference type="ARBA" id="ARBA00023004"/>
    </source>
</evidence>
<reference evidence="5 6" key="1">
    <citation type="submission" date="2016-09" db="EMBL/GenBank/DDBJ databases">
        <title>Genome sequence of Eubacterium angustum.</title>
        <authorList>
            <person name="Poehlein A."/>
            <person name="Daniel R."/>
        </authorList>
    </citation>
    <scope>NUCLEOTIDE SEQUENCE [LARGE SCALE GENOMIC DNA]</scope>
    <source>
        <strain evidence="5 6">DSM 1989</strain>
    </source>
</reference>
<dbReference type="PROSITE" id="PS51379">
    <property type="entry name" value="4FE4S_FER_2"/>
    <property type="match status" value="1"/>
</dbReference>
<dbReference type="EMBL" id="MKIE01000001">
    <property type="protein sequence ID" value="OHW63167.1"/>
    <property type="molecule type" value="Genomic_DNA"/>
</dbReference>
<dbReference type="EC" id="1.1.-.-" evidence="5"/>
<dbReference type="Gene3D" id="3.30.70.3270">
    <property type="match status" value="1"/>
</dbReference>
<keyword evidence="1" id="KW-0479">Metal-binding</keyword>
<dbReference type="GO" id="GO:0016491">
    <property type="term" value="F:oxidoreductase activity"/>
    <property type="evidence" value="ECO:0007669"/>
    <property type="project" value="UniProtKB-KW"/>
</dbReference>
<protein>
    <submittedName>
        <fullName evidence="5">Epoxyqueuosine reductase</fullName>
        <ecNumber evidence="5">1.1.-.-</ecNumber>
    </submittedName>
</protein>
<dbReference type="AlphaFoldDB" id="A0A1S1VAI0"/>
<dbReference type="GO" id="GO:0046872">
    <property type="term" value="F:metal ion binding"/>
    <property type="evidence" value="ECO:0007669"/>
    <property type="project" value="UniProtKB-KW"/>
</dbReference>
<dbReference type="Pfam" id="PF13484">
    <property type="entry name" value="Fer4_16"/>
    <property type="match status" value="1"/>
</dbReference>
<sequence length="228" mass="25465">MREKIEKIAKEMGASLVGVGSIERLLSPEHSHLKTGISIAVRLSDQIMNDVVDSPTHTYYHHYRTVNFLIDQICLRISMEIQNRGYLAMGVAASQTVKSESENYKGLISHKMVATRAGIGWIGKSACLVTPEYGPRVRLGTVVTDMEMEYDKPRDISECGDCTICMVNCPSLAIRGVNWEVGKSREEIYDAYACSRHMSEEYRDIGRGSVCGICVSCCPYGKRLQNRT</sequence>
<evidence type="ECO:0000256" key="3">
    <source>
        <dbReference type="ARBA" id="ARBA00023014"/>
    </source>
</evidence>